<reference evidence="2" key="1">
    <citation type="submission" date="2016-10" db="EMBL/GenBank/DDBJ databases">
        <authorList>
            <person name="Varghese N."/>
            <person name="Submissions S."/>
        </authorList>
    </citation>
    <scope>NUCLEOTIDE SEQUENCE [LARGE SCALE GENOMIC DNA]</scope>
    <source>
        <strain evidence="2">DSM 17038</strain>
    </source>
</reference>
<keyword evidence="2" id="KW-1185">Reference proteome</keyword>
<dbReference type="OrthoDB" id="9815002at2"/>
<proteinExistence type="predicted"/>
<gene>
    <name evidence="1" type="ORF">SAMN05660649_05157</name>
</gene>
<dbReference type="Proteomes" id="UP000199337">
    <property type="component" value="Unassembled WGS sequence"/>
</dbReference>
<dbReference type="InterPro" id="IPR023346">
    <property type="entry name" value="Lysozyme-like_dom_sf"/>
</dbReference>
<dbReference type="SUPFAM" id="SSF53955">
    <property type="entry name" value="Lysozyme-like"/>
    <property type="match status" value="1"/>
</dbReference>
<protein>
    <submittedName>
        <fullName evidence="1">Soluble lytic murein transglycosylase</fullName>
    </submittedName>
</protein>
<dbReference type="EMBL" id="FOOX01000044">
    <property type="protein sequence ID" value="SFH42487.1"/>
    <property type="molecule type" value="Genomic_DNA"/>
</dbReference>
<organism evidence="1 2">
    <name type="scientific">Desulfotruncus arcticus DSM 17038</name>
    <dbReference type="NCBI Taxonomy" id="1121424"/>
    <lineage>
        <taxon>Bacteria</taxon>
        <taxon>Bacillati</taxon>
        <taxon>Bacillota</taxon>
        <taxon>Clostridia</taxon>
        <taxon>Eubacteriales</taxon>
        <taxon>Desulfallaceae</taxon>
        <taxon>Desulfotruncus</taxon>
    </lineage>
</organism>
<accession>A0A1I2ZXB7</accession>
<dbReference type="AlphaFoldDB" id="A0A1I2ZXB7"/>
<evidence type="ECO:0000313" key="1">
    <source>
        <dbReference type="EMBL" id="SFH42487.1"/>
    </source>
</evidence>
<dbReference type="Gene3D" id="1.10.530.10">
    <property type="match status" value="1"/>
</dbReference>
<name>A0A1I2ZXB7_9FIRM</name>
<sequence length="57" mass="6684">MVLAAYNGGRGNVNKWMDEKKISGSIKDIQMIPFPETKNFVAKVLWNYKVYQWLYAK</sequence>
<evidence type="ECO:0000313" key="2">
    <source>
        <dbReference type="Proteomes" id="UP000199337"/>
    </source>
</evidence>